<feature type="region of interest" description="Disordered" evidence="2">
    <location>
        <begin position="175"/>
        <end position="216"/>
    </location>
</feature>
<feature type="coiled-coil region" evidence="1">
    <location>
        <begin position="60"/>
        <end position="115"/>
    </location>
</feature>
<accession>B7G9H7</accession>
<dbReference type="InParanoid" id="B7G9H7"/>
<sequence length="300" mass="33892">MTAIEKSAKSHDLNALDHMTSKKKAEEDFCGDKRQAILSPNESVASEEENKLAKKRAYNRKNAARARQRAKDQLSELSQKLDAHCHENNQRRVRNEELVSQIQILQEENLKLKQLLAASSTCSACNMKTSLPPPVNLTSRKRLHQQAFLPSAPQSDSNFAFHLLSLTNRYQPVSNLQNNDLHKGDLFRGNSEQQSTDSSLAARQQQLRGKDGPTALIDGNQLLAGTPQQNQFGFERSLHNLQLTHMHQLLTESEQRRSFLDVSVDPDGGQIRRGIEEREKRSLVLSLLKMNAAKQRIGER</sequence>
<feature type="compositionally biased region" description="Polar residues" evidence="2">
    <location>
        <begin position="190"/>
        <end position="207"/>
    </location>
</feature>
<dbReference type="GeneID" id="7195453"/>
<reference evidence="3 4" key="1">
    <citation type="journal article" date="2008" name="Nature">
        <title>The Phaeodactylum genome reveals the evolutionary history of diatom genomes.</title>
        <authorList>
            <person name="Bowler C."/>
            <person name="Allen A.E."/>
            <person name="Badger J.H."/>
            <person name="Grimwood J."/>
            <person name="Jabbari K."/>
            <person name="Kuo A."/>
            <person name="Maheswari U."/>
            <person name="Martens C."/>
            <person name="Maumus F."/>
            <person name="Otillar R.P."/>
            <person name="Rayko E."/>
            <person name="Salamov A."/>
            <person name="Vandepoele K."/>
            <person name="Beszteri B."/>
            <person name="Gruber A."/>
            <person name="Heijde M."/>
            <person name="Katinka M."/>
            <person name="Mock T."/>
            <person name="Valentin K."/>
            <person name="Verret F."/>
            <person name="Berges J.A."/>
            <person name="Brownlee C."/>
            <person name="Cadoret J.P."/>
            <person name="Chiovitti A."/>
            <person name="Choi C.J."/>
            <person name="Coesel S."/>
            <person name="De Martino A."/>
            <person name="Detter J.C."/>
            <person name="Durkin C."/>
            <person name="Falciatore A."/>
            <person name="Fournet J."/>
            <person name="Haruta M."/>
            <person name="Huysman M.J."/>
            <person name="Jenkins B.D."/>
            <person name="Jiroutova K."/>
            <person name="Jorgensen R.E."/>
            <person name="Joubert Y."/>
            <person name="Kaplan A."/>
            <person name="Kroger N."/>
            <person name="Kroth P.G."/>
            <person name="La Roche J."/>
            <person name="Lindquist E."/>
            <person name="Lommer M."/>
            <person name="Martin-Jezequel V."/>
            <person name="Lopez P.J."/>
            <person name="Lucas S."/>
            <person name="Mangogna M."/>
            <person name="McGinnis K."/>
            <person name="Medlin L.K."/>
            <person name="Montsant A."/>
            <person name="Oudot-Le Secq M.P."/>
            <person name="Napoli C."/>
            <person name="Obornik M."/>
            <person name="Parker M.S."/>
            <person name="Petit J.L."/>
            <person name="Porcel B.M."/>
            <person name="Poulsen N."/>
            <person name="Robison M."/>
            <person name="Rychlewski L."/>
            <person name="Rynearson T.A."/>
            <person name="Schmutz J."/>
            <person name="Shapiro H."/>
            <person name="Siaut M."/>
            <person name="Stanley M."/>
            <person name="Sussman M.R."/>
            <person name="Taylor A.R."/>
            <person name="Vardi A."/>
            <person name="von Dassow P."/>
            <person name="Vyverman W."/>
            <person name="Willis A."/>
            <person name="Wyrwicz L.S."/>
            <person name="Rokhsar D.S."/>
            <person name="Weissenbach J."/>
            <person name="Armbrust E.V."/>
            <person name="Green B.R."/>
            <person name="Van de Peer Y."/>
            <person name="Grigoriev I.V."/>
        </authorList>
    </citation>
    <scope>NUCLEOTIDE SEQUENCE [LARGE SCALE GENOMIC DNA]</scope>
    <source>
        <strain evidence="3 4">CCAP 1055/1</strain>
    </source>
</reference>
<keyword evidence="4" id="KW-1185">Reference proteome</keyword>
<gene>
    <name evidence="3" type="ORF">PHATRDRAFT_39741</name>
</gene>
<name>B7G9H7_PHATC</name>
<organism evidence="3 4">
    <name type="scientific">Phaeodactylum tricornutum (strain CCAP 1055/1)</name>
    <dbReference type="NCBI Taxonomy" id="556484"/>
    <lineage>
        <taxon>Eukaryota</taxon>
        <taxon>Sar</taxon>
        <taxon>Stramenopiles</taxon>
        <taxon>Ochrophyta</taxon>
        <taxon>Bacillariophyta</taxon>
        <taxon>Bacillariophyceae</taxon>
        <taxon>Bacillariophycidae</taxon>
        <taxon>Naviculales</taxon>
        <taxon>Phaeodactylaceae</taxon>
        <taxon>Phaeodactylum</taxon>
    </lineage>
</organism>
<dbReference type="HOGENOM" id="CLU_928947_0_0_1"/>
<evidence type="ECO:0000313" key="3">
    <source>
        <dbReference type="EMBL" id="EEC44821.1"/>
    </source>
</evidence>
<feature type="region of interest" description="Disordered" evidence="2">
    <location>
        <begin position="1"/>
        <end position="28"/>
    </location>
</feature>
<dbReference type="Proteomes" id="UP000000759">
    <property type="component" value="Chromosome 20"/>
</dbReference>
<dbReference type="AlphaFoldDB" id="B7G9H7"/>
<keyword evidence="1" id="KW-0175">Coiled coil</keyword>
<evidence type="ECO:0000313" key="4">
    <source>
        <dbReference type="Proteomes" id="UP000000759"/>
    </source>
</evidence>
<dbReference type="KEGG" id="pti:PHATRDRAFT_39741"/>
<dbReference type="PaxDb" id="2850-Phatr39741"/>
<reference evidence="4" key="2">
    <citation type="submission" date="2008-08" db="EMBL/GenBank/DDBJ databases">
        <authorList>
            <consortium name="Diatom Consortium"/>
            <person name="Grigoriev I."/>
            <person name="Grimwood J."/>
            <person name="Kuo A."/>
            <person name="Otillar R.P."/>
            <person name="Salamov A."/>
            <person name="Detter J.C."/>
            <person name="Lindquist E."/>
            <person name="Shapiro H."/>
            <person name="Lucas S."/>
            <person name="Glavina del Rio T."/>
            <person name="Pitluck S."/>
            <person name="Rokhsar D."/>
            <person name="Bowler C."/>
        </authorList>
    </citation>
    <scope>GENOME REANNOTATION</scope>
    <source>
        <strain evidence="4">CCAP 1055/1</strain>
    </source>
</reference>
<protein>
    <recommendedName>
        <fullName evidence="5">BZIP domain-containing protein</fullName>
    </recommendedName>
</protein>
<dbReference type="EMBL" id="CM000622">
    <property type="protein sequence ID" value="EEC44821.1"/>
    <property type="molecule type" value="Genomic_DNA"/>
</dbReference>
<proteinExistence type="predicted"/>
<evidence type="ECO:0000256" key="2">
    <source>
        <dbReference type="SAM" id="MobiDB-lite"/>
    </source>
</evidence>
<evidence type="ECO:0008006" key="5">
    <source>
        <dbReference type="Google" id="ProtNLM"/>
    </source>
</evidence>
<dbReference type="RefSeq" id="XP_002183639.1">
    <property type="nucleotide sequence ID" value="XM_002183603.1"/>
</dbReference>
<evidence type="ECO:0000256" key="1">
    <source>
        <dbReference type="SAM" id="Coils"/>
    </source>
</evidence>